<dbReference type="Proteomes" id="UP000270342">
    <property type="component" value="Unassembled WGS sequence"/>
</dbReference>
<dbReference type="SMART" id="SM00065">
    <property type="entry name" value="GAF"/>
    <property type="match status" value="1"/>
</dbReference>
<dbReference type="RefSeq" id="WP_121088010.1">
    <property type="nucleotide sequence ID" value="NZ_RBZU01000007.1"/>
</dbReference>
<dbReference type="PROSITE" id="PS50883">
    <property type="entry name" value="EAL"/>
    <property type="match status" value="1"/>
</dbReference>
<dbReference type="InterPro" id="IPR001633">
    <property type="entry name" value="EAL_dom"/>
</dbReference>
<dbReference type="InterPro" id="IPR013656">
    <property type="entry name" value="PAS_4"/>
</dbReference>
<comment type="caution">
    <text evidence="5">The sequence shown here is derived from an EMBL/GenBank/DDBJ whole genome shotgun (WGS) entry which is preliminary data.</text>
</comment>
<keyword evidence="2" id="KW-1133">Transmembrane helix</keyword>
<dbReference type="GO" id="GO:0071732">
    <property type="term" value="P:cellular response to nitric oxide"/>
    <property type="evidence" value="ECO:0007669"/>
    <property type="project" value="UniProtKB-ARBA"/>
</dbReference>
<dbReference type="Pfam" id="PF00990">
    <property type="entry name" value="GGDEF"/>
    <property type="match status" value="1"/>
</dbReference>
<feature type="transmembrane region" description="Helical" evidence="2">
    <location>
        <begin position="20"/>
        <end position="38"/>
    </location>
</feature>
<dbReference type="InterPro" id="IPR000160">
    <property type="entry name" value="GGDEF_dom"/>
</dbReference>
<sequence length="1070" mass="118019">MKYSDVRYAGRAGTLLRRGLEAYVLFPVFALLLLVSAWTSVMHLVGVEGDAAQAAAAASSRELADTYEAQLVRSLTAIDQTLKTVKYAYDMSGCDAIRQLHDNGLLPSRMVFDVAIVGADGALLASTDPHAHGNIAERPYFAVQKHRATDGAMPYVSEATGDPLGGSTAITFSRRLEDSGGRFAGIVLVSVSPAYFTSGYDSSRMGQHGLLAVIGTDDIVRAQQIGSRTIWGQHVPVDIESIAHAISTDTATVHPWDEGVTRYTNVRELHGFPLVAIVGLSQDEQLVDFHAHKRTYIWETALGSVMLIVLTLVLSRTSWQLALIRQRARQAQQTYYAASEGSIDAFFVLDCVRGPDGEIARFVVRNTNRRGVEVSGLPKAKLLGMSLDDAFPDSNHDGMFDEFVRVADTGQVLEREWIHRRPDGTRLWLYRQVVRVEDGVVAIMRDISARKGAELRRQEQNRVLEMIAAATPLAEVLDYLMRVLETQISGVVCATLMRSEDGKSLRVIAAPSLPDPYWQAVLGTPIGADAGPSGRAIHTHAPVIIGNSANNETVRREMIRVHVGDCQGCWAMPIIAPSGDALASLTLYVQDARTPTPIEADALAMATRIAGIAIERRLAEDRIRHMASHDALTGLPNRTQLGMRLNRALRQRDETQRRVSIVFIDLDNFKLINDSLGHHSGDDLLKVVAARMTNCFNDPDTVVRLGGDEFVVVLFGDSGRPDAVTASIERVRDAILQPVELAGQTYQITCSMGIASYPDGGTDAETLLKNADIAMYRAKALGRNNYQHYTAEMSARTHDRLQMQEQLRQALANHEFRLVYQPQVDLATETINGVEALVRWEHPMMGLVSPAQFIPLAEETGLIVPIGDWVLHEACKQNKAWQRAGMPPLTVSVNVSAHQFLHEEWVARVAHALEESGLDPRYLELELTESLIMRDLDAAVATMKELQRMGVRLSIDDFGTGYSSLSALKHFPIVRLKIDQSFVRGLPHDEDDSAIVTGIISLARRLNLDVIAEGVETVDQLDFLLDNDCHEIQGYLFSRPLPADQLNALLRERSTWSRNVVATDRHRTTA</sequence>
<dbReference type="InterPro" id="IPR035919">
    <property type="entry name" value="EAL_sf"/>
</dbReference>
<evidence type="ECO:0000259" key="3">
    <source>
        <dbReference type="PROSITE" id="PS50883"/>
    </source>
</evidence>
<organism evidence="5 6">
    <name type="scientific">Pararobbsia silviterrae</name>
    <dbReference type="NCBI Taxonomy" id="1792498"/>
    <lineage>
        <taxon>Bacteria</taxon>
        <taxon>Pseudomonadati</taxon>
        <taxon>Pseudomonadota</taxon>
        <taxon>Betaproteobacteria</taxon>
        <taxon>Burkholderiales</taxon>
        <taxon>Burkholderiaceae</taxon>
        <taxon>Pararobbsia</taxon>
    </lineage>
</organism>
<dbReference type="AlphaFoldDB" id="A0A494XU70"/>
<keyword evidence="2" id="KW-0472">Membrane</keyword>
<dbReference type="OrthoDB" id="9813903at2"/>
<dbReference type="CDD" id="cd12914">
    <property type="entry name" value="PDC1_DGC_like"/>
    <property type="match status" value="1"/>
</dbReference>
<dbReference type="Gene3D" id="3.30.450.40">
    <property type="match status" value="1"/>
</dbReference>
<dbReference type="EMBL" id="RBZU01000007">
    <property type="protein sequence ID" value="RKP53382.1"/>
    <property type="molecule type" value="Genomic_DNA"/>
</dbReference>
<protein>
    <submittedName>
        <fullName evidence="5">EAL domain-containing protein</fullName>
    </submittedName>
</protein>
<evidence type="ECO:0000313" key="6">
    <source>
        <dbReference type="Proteomes" id="UP000270342"/>
    </source>
</evidence>
<dbReference type="InterPro" id="IPR043128">
    <property type="entry name" value="Rev_trsase/Diguanyl_cyclase"/>
</dbReference>
<dbReference type="InterPro" id="IPR000014">
    <property type="entry name" value="PAS"/>
</dbReference>
<proteinExistence type="predicted"/>
<dbReference type="CDD" id="cd00130">
    <property type="entry name" value="PAS"/>
    <property type="match status" value="1"/>
</dbReference>
<dbReference type="FunFam" id="3.20.20.450:FF:000001">
    <property type="entry name" value="Cyclic di-GMP phosphodiesterase yahA"/>
    <property type="match status" value="1"/>
</dbReference>
<keyword evidence="2" id="KW-0812">Transmembrane</keyword>
<dbReference type="Pfam" id="PF00563">
    <property type="entry name" value="EAL"/>
    <property type="match status" value="1"/>
</dbReference>
<dbReference type="InterPro" id="IPR029016">
    <property type="entry name" value="GAF-like_dom_sf"/>
</dbReference>
<comment type="catalytic activity">
    <reaction evidence="1">
        <text>3',3'-c-di-GMP + H2O = 5'-phosphoguanylyl(3'-&gt;5')guanosine + H(+)</text>
        <dbReference type="Rhea" id="RHEA:24902"/>
        <dbReference type="ChEBI" id="CHEBI:15377"/>
        <dbReference type="ChEBI" id="CHEBI:15378"/>
        <dbReference type="ChEBI" id="CHEBI:58754"/>
        <dbReference type="ChEBI" id="CHEBI:58805"/>
        <dbReference type="EC" id="3.1.4.52"/>
    </reaction>
    <physiologicalReaction direction="left-to-right" evidence="1">
        <dbReference type="Rhea" id="RHEA:24903"/>
    </physiologicalReaction>
</comment>
<evidence type="ECO:0000259" key="4">
    <source>
        <dbReference type="PROSITE" id="PS50887"/>
    </source>
</evidence>
<dbReference type="SUPFAM" id="SSF141868">
    <property type="entry name" value="EAL domain-like"/>
    <property type="match status" value="1"/>
</dbReference>
<dbReference type="Gene3D" id="3.30.450.20">
    <property type="entry name" value="PAS domain"/>
    <property type="match status" value="2"/>
</dbReference>
<dbReference type="InterPro" id="IPR029787">
    <property type="entry name" value="Nucleotide_cyclase"/>
</dbReference>
<dbReference type="InterPro" id="IPR035965">
    <property type="entry name" value="PAS-like_dom_sf"/>
</dbReference>
<evidence type="ECO:0000256" key="1">
    <source>
        <dbReference type="ARBA" id="ARBA00051114"/>
    </source>
</evidence>
<dbReference type="Gene3D" id="3.20.20.450">
    <property type="entry name" value="EAL domain"/>
    <property type="match status" value="1"/>
</dbReference>
<gene>
    <name evidence="5" type="ORF">D7S86_16845</name>
</gene>
<dbReference type="GO" id="GO:0071111">
    <property type="term" value="F:cyclic-guanylate-specific phosphodiesterase activity"/>
    <property type="evidence" value="ECO:0007669"/>
    <property type="project" value="UniProtKB-EC"/>
</dbReference>
<dbReference type="InterPro" id="IPR052155">
    <property type="entry name" value="Biofilm_reg_signaling"/>
</dbReference>
<dbReference type="SMART" id="SM00052">
    <property type="entry name" value="EAL"/>
    <property type="match status" value="1"/>
</dbReference>
<name>A0A494XU70_9BURK</name>
<dbReference type="Pfam" id="PF13185">
    <property type="entry name" value="GAF_2"/>
    <property type="match status" value="1"/>
</dbReference>
<dbReference type="Gene3D" id="3.30.70.270">
    <property type="match status" value="1"/>
</dbReference>
<dbReference type="PROSITE" id="PS50887">
    <property type="entry name" value="GGDEF"/>
    <property type="match status" value="1"/>
</dbReference>
<feature type="domain" description="EAL" evidence="3">
    <location>
        <begin position="800"/>
        <end position="1054"/>
    </location>
</feature>
<dbReference type="CDD" id="cd01949">
    <property type="entry name" value="GGDEF"/>
    <property type="match status" value="1"/>
</dbReference>
<dbReference type="CDD" id="cd01948">
    <property type="entry name" value="EAL"/>
    <property type="match status" value="1"/>
</dbReference>
<dbReference type="InterPro" id="IPR003018">
    <property type="entry name" value="GAF"/>
</dbReference>
<dbReference type="Pfam" id="PF08448">
    <property type="entry name" value="PAS_4"/>
    <property type="match status" value="1"/>
</dbReference>
<dbReference type="CDD" id="cd12915">
    <property type="entry name" value="PDC2_DGC_like"/>
    <property type="match status" value="1"/>
</dbReference>
<feature type="domain" description="GGDEF" evidence="4">
    <location>
        <begin position="657"/>
        <end position="791"/>
    </location>
</feature>
<reference evidence="5 6" key="1">
    <citation type="submission" date="2018-10" db="EMBL/GenBank/DDBJ databases">
        <title>Robbsia sp. DHC34, isolated from soil.</title>
        <authorList>
            <person name="Gao Z.-H."/>
            <person name="Qiu L.-H."/>
        </authorList>
    </citation>
    <scope>NUCLEOTIDE SEQUENCE [LARGE SCALE GENOMIC DNA]</scope>
    <source>
        <strain evidence="5 6">DHC34</strain>
    </source>
</reference>
<dbReference type="SMART" id="SM00267">
    <property type="entry name" value="GGDEF"/>
    <property type="match status" value="1"/>
</dbReference>
<dbReference type="NCBIfam" id="TIGR00254">
    <property type="entry name" value="GGDEF"/>
    <property type="match status" value="1"/>
</dbReference>
<dbReference type="SUPFAM" id="SSF55073">
    <property type="entry name" value="Nucleotide cyclase"/>
    <property type="match status" value="1"/>
</dbReference>
<evidence type="ECO:0000256" key="2">
    <source>
        <dbReference type="SAM" id="Phobius"/>
    </source>
</evidence>
<dbReference type="PANTHER" id="PTHR44757">
    <property type="entry name" value="DIGUANYLATE CYCLASE DGCP"/>
    <property type="match status" value="1"/>
</dbReference>
<dbReference type="SUPFAM" id="SSF55785">
    <property type="entry name" value="PYP-like sensor domain (PAS domain)"/>
    <property type="match status" value="1"/>
</dbReference>
<accession>A0A494XU70</accession>
<keyword evidence="6" id="KW-1185">Reference proteome</keyword>
<dbReference type="FunFam" id="3.30.70.270:FF:000001">
    <property type="entry name" value="Diguanylate cyclase domain protein"/>
    <property type="match status" value="1"/>
</dbReference>
<evidence type="ECO:0000313" key="5">
    <source>
        <dbReference type="EMBL" id="RKP53382.1"/>
    </source>
</evidence>
<dbReference type="SUPFAM" id="SSF55781">
    <property type="entry name" value="GAF domain-like"/>
    <property type="match status" value="1"/>
</dbReference>
<dbReference type="NCBIfam" id="TIGR00229">
    <property type="entry name" value="sensory_box"/>
    <property type="match status" value="1"/>
</dbReference>
<dbReference type="PANTHER" id="PTHR44757:SF2">
    <property type="entry name" value="BIOFILM ARCHITECTURE MAINTENANCE PROTEIN MBAA"/>
    <property type="match status" value="1"/>
</dbReference>